<dbReference type="EMBL" id="BSXT01000319">
    <property type="protein sequence ID" value="GMF24317.1"/>
    <property type="molecule type" value="Genomic_DNA"/>
</dbReference>
<keyword evidence="2" id="KW-1185">Reference proteome</keyword>
<dbReference type="GO" id="GO:0003676">
    <property type="term" value="F:nucleic acid binding"/>
    <property type="evidence" value="ECO:0007669"/>
    <property type="project" value="InterPro"/>
</dbReference>
<dbReference type="Gene3D" id="3.30.420.10">
    <property type="entry name" value="Ribonuclease H-like superfamily/Ribonuclease H"/>
    <property type="match status" value="2"/>
</dbReference>
<gene>
    <name evidence="1" type="ORF">Pfra01_000406300</name>
</gene>
<organism evidence="1 2">
    <name type="scientific">Phytophthora fragariaefolia</name>
    <dbReference type="NCBI Taxonomy" id="1490495"/>
    <lineage>
        <taxon>Eukaryota</taxon>
        <taxon>Sar</taxon>
        <taxon>Stramenopiles</taxon>
        <taxon>Oomycota</taxon>
        <taxon>Peronosporomycetes</taxon>
        <taxon>Peronosporales</taxon>
        <taxon>Peronosporaceae</taxon>
        <taxon>Phytophthora</taxon>
    </lineage>
</organism>
<evidence type="ECO:0000313" key="1">
    <source>
        <dbReference type="EMBL" id="GMF24317.1"/>
    </source>
</evidence>
<dbReference type="InterPro" id="IPR036397">
    <property type="entry name" value="RNaseH_sf"/>
</dbReference>
<comment type="caution">
    <text evidence="1">The sequence shown here is derived from an EMBL/GenBank/DDBJ whole genome shotgun (WGS) entry which is preliminary data.</text>
</comment>
<evidence type="ECO:0000313" key="2">
    <source>
        <dbReference type="Proteomes" id="UP001165121"/>
    </source>
</evidence>
<dbReference type="PANTHER" id="PTHR47169:SF2">
    <property type="entry name" value="OS01G0541250 PROTEIN"/>
    <property type="match status" value="1"/>
</dbReference>
<protein>
    <submittedName>
        <fullName evidence="1">Unnamed protein product</fullName>
    </submittedName>
</protein>
<dbReference type="Proteomes" id="UP001165121">
    <property type="component" value="Unassembled WGS sequence"/>
</dbReference>
<dbReference type="PANTHER" id="PTHR47169">
    <property type="entry name" value="OS01G0541250 PROTEIN"/>
    <property type="match status" value="1"/>
</dbReference>
<dbReference type="AlphaFoldDB" id="A0A9W6U138"/>
<proteinExistence type="predicted"/>
<name>A0A9W6U138_9STRA</name>
<reference evidence="1" key="1">
    <citation type="submission" date="2023-04" db="EMBL/GenBank/DDBJ databases">
        <title>Phytophthora fragariaefolia NBRC 109709.</title>
        <authorList>
            <person name="Ichikawa N."/>
            <person name="Sato H."/>
            <person name="Tonouchi N."/>
        </authorList>
    </citation>
    <scope>NUCLEOTIDE SEQUENCE</scope>
    <source>
        <strain evidence="1">NBRC 109709</strain>
    </source>
</reference>
<dbReference type="OrthoDB" id="168403at2759"/>
<accession>A0A9W6U138</accession>
<sequence length="181" mass="20232">MKFDGGYDVVYIDEKWFNEDKDDRAYLLFDGEKPPPRDRKSKRFNPKTMFLAAEPAQDRGRTILIQQDNATPHVPPSGPEVVAAGTADGGNIRLLFQPPNSPDLNVLDLGFFASIQSIQYRQQTRGIENLIRAVTDAFEGTSITTLDNIFITLQCVMQCIMTNAGGNRYPLPHMGKAALRK</sequence>